<organism evidence="1 2">
    <name type="scientific">Daedalea quercina L-15889</name>
    <dbReference type="NCBI Taxonomy" id="1314783"/>
    <lineage>
        <taxon>Eukaryota</taxon>
        <taxon>Fungi</taxon>
        <taxon>Dikarya</taxon>
        <taxon>Basidiomycota</taxon>
        <taxon>Agaricomycotina</taxon>
        <taxon>Agaricomycetes</taxon>
        <taxon>Polyporales</taxon>
        <taxon>Fomitopsis</taxon>
    </lineage>
</organism>
<name>A0A165MHJ7_9APHY</name>
<evidence type="ECO:0000313" key="1">
    <source>
        <dbReference type="EMBL" id="KZT65691.1"/>
    </source>
</evidence>
<dbReference type="Proteomes" id="UP000076727">
    <property type="component" value="Unassembled WGS sequence"/>
</dbReference>
<evidence type="ECO:0000313" key="2">
    <source>
        <dbReference type="Proteomes" id="UP000076727"/>
    </source>
</evidence>
<dbReference type="EMBL" id="KV429101">
    <property type="protein sequence ID" value="KZT65691.1"/>
    <property type="molecule type" value="Genomic_DNA"/>
</dbReference>
<reference evidence="1 2" key="1">
    <citation type="journal article" date="2016" name="Mol. Biol. Evol.">
        <title>Comparative Genomics of Early-Diverging Mushroom-Forming Fungi Provides Insights into the Origins of Lignocellulose Decay Capabilities.</title>
        <authorList>
            <person name="Nagy L.G."/>
            <person name="Riley R."/>
            <person name="Tritt A."/>
            <person name="Adam C."/>
            <person name="Daum C."/>
            <person name="Floudas D."/>
            <person name="Sun H."/>
            <person name="Yadav J.S."/>
            <person name="Pangilinan J."/>
            <person name="Larsson K.H."/>
            <person name="Matsuura K."/>
            <person name="Barry K."/>
            <person name="Labutti K."/>
            <person name="Kuo R."/>
            <person name="Ohm R.A."/>
            <person name="Bhattacharya S.S."/>
            <person name="Shirouzu T."/>
            <person name="Yoshinaga Y."/>
            <person name="Martin F.M."/>
            <person name="Grigoriev I.V."/>
            <person name="Hibbett D.S."/>
        </authorList>
    </citation>
    <scope>NUCLEOTIDE SEQUENCE [LARGE SCALE GENOMIC DNA]</scope>
    <source>
        <strain evidence="1 2">L-15889</strain>
    </source>
</reference>
<sequence length="207" mass="22855">MSDGEEMHTSGTRTSASRMLLVRRRSSRAGPSYWWSILEFNEMVWRHRGVYRQTGTRNAFATMILISRSNSLTRHSLAPFHTSLVVCCRSHTFSFASPSPTLNRSPALPSRTHEKFPHKFGSLPNFPQLGTGCKRVSDNTGAFRGAPCIVRGQRGALVRPVLPPGQPISSTARSAPHESSLLSRRSGAHCVKPVFWNLVYIGGHDAG</sequence>
<proteinExistence type="predicted"/>
<gene>
    <name evidence="1" type="ORF">DAEQUDRAFT_513317</name>
</gene>
<keyword evidence="2" id="KW-1185">Reference proteome</keyword>
<dbReference type="AlphaFoldDB" id="A0A165MHJ7"/>
<protein>
    <submittedName>
        <fullName evidence="1">Uncharacterized protein</fullName>
    </submittedName>
</protein>
<accession>A0A165MHJ7</accession>